<evidence type="ECO:0000313" key="12">
    <source>
        <dbReference type="EMBL" id="MDP2539709.1"/>
    </source>
</evidence>
<evidence type="ECO:0000256" key="4">
    <source>
        <dbReference type="ARBA" id="ARBA00022737"/>
    </source>
</evidence>
<dbReference type="RefSeq" id="WP_305517657.1">
    <property type="nucleotide sequence ID" value="NZ_JAUPEV010000015.1"/>
</dbReference>
<evidence type="ECO:0000256" key="2">
    <source>
        <dbReference type="ARBA" id="ARBA00008486"/>
    </source>
</evidence>
<feature type="region of interest" description="Disordered" evidence="10">
    <location>
        <begin position="26"/>
        <end position="124"/>
    </location>
</feature>
<keyword evidence="9" id="KW-0732">Signal</keyword>
<keyword evidence="6" id="KW-0802">TPR repeat</keyword>
<evidence type="ECO:0000256" key="10">
    <source>
        <dbReference type="SAM" id="MobiDB-lite"/>
    </source>
</evidence>
<dbReference type="SMART" id="SM00671">
    <property type="entry name" value="SEL1"/>
    <property type="match status" value="6"/>
</dbReference>
<comment type="function">
    <text evidence="9">Hydrolyzes 6-aminopenicillinic acid and 7-aminocephalosporanic acid (ACA) derivatives.</text>
</comment>
<evidence type="ECO:0000256" key="1">
    <source>
        <dbReference type="ARBA" id="ARBA00001526"/>
    </source>
</evidence>
<reference evidence="11" key="2">
    <citation type="submission" date="2023-07" db="EMBL/GenBank/DDBJ databases">
        <authorList>
            <person name="Aydin F."/>
            <person name="Tarhane S."/>
            <person name="Saticioglu I.B."/>
            <person name="Karakaya E."/>
            <person name="Abay S."/>
            <person name="Guran O."/>
            <person name="Bozkurt E."/>
            <person name="Uzum N."/>
            <person name="Olgun K."/>
            <person name="Jablonski D."/>
        </authorList>
    </citation>
    <scope>NUCLEOTIDE SEQUENCE</scope>
    <source>
        <strain evidence="11">Faydin-H75</strain>
    </source>
</reference>
<dbReference type="GO" id="GO:0005576">
    <property type="term" value="C:extracellular region"/>
    <property type="evidence" value="ECO:0007669"/>
    <property type="project" value="UniProtKB-SubCell"/>
</dbReference>
<dbReference type="SUPFAM" id="SSF81901">
    <property type="entry name" value="HCP-like"/>
    <property type="match status" value="2"/>
</dbReference>
<comment type="catalytic activity">
    <reaction evidence="1 9">
        <text>a beta-lactam + H2O = a substituted beta-amino acid</text>
        <dbReference type="Rhea" id="RHEA:20401"/>
        <dbReference type="ChEBI" id="CHEBI:15377"/>
        <dbReference type="ChEBI" id="CHEBI:35627"/>
        <dbReference type="ChEBI" id="CHEBI:140347"/>
        <dbReference type="EC" id="3.5.2.6"/>
    </reaction>
</comment>
<protein>
    <recommendedName>
        <fullName evidence="3 9">Beta-lactamase</fullName>
        <ecNumber evidence="3 9">3.5.2.6</ecNumber>
    </recommendedName>
</protein>
<dbReference type="Proteomes" id="UP001240777">
    <property type="component" value="Unassembled WGS sequence"/>
</dbReference>
<dbReference type="Gene3D" id="1.25.40.10">
    <property type="entry name" value="Tetratricopeptide repeat domain"/>
    <property type="match status" value="3"/>
</dbReference>
<sequence>MFRMKNFIFIALLTVSSLVNIGFGADEENSTSTQNPGTQSITPKDNSSKEESPISENPGISNNQSSNDVSSNQNTSNSNQNTQNSNLSKSENPPTLAPNPKSDTPRVAKPTPPMMSDHLNSPDSAEGLLEAGIAAAKEGDYKSAFKLFAKSCDEGNPAGCFAIGTMYMNGVGIQTNIQKAQRYYEMGCSGGDATACANLAMIYDYQKNADQNDKEKAAQLYMTGCQGGDVLACNNLAWMYANGEGVPKDYFKSLQYYKYACEAGSDLGCYNLGLMSNTNNIYGVDKAKLGIVDLNYLACNAGDVKACANLGWIYTNGSSGAPVSYFYAAKYYQVACDGGILSSCNNLGILYQKGLGVPQDTQKALDLFAYVCDTGLQSGCDNYRIFKQQLLKPKRDTGSFFLPKNPRYQR</sequence>
<dbReference type="Pfam" id="PF08238">
    <property type="entry name" value="Sel1"/>
    <property type="match status" value="6"/>
</dbReference>
<proteinExistence type="inferred from homology"/>
<evidence type="ECO:0000313" key="14">
    <source>
        <dbReference type="Proteomes" id="UP001240777"/>
    </source>
</evidence>
<name>A0AA90PM62_9HELI</name>
<organism evidence="12 13">
    <name type="scientific">Helicobacter cappadocius</name>
    <dbReference type="NCBI Taxonomy" id="3063998"/>
    <lineage>
        <taxon>Bacteria</taxon>
        <taxon>Pseudomonadati</taxon>
        <taxon>Campylobacterota</taxon>
        <taxon>Epsilonproteobacteria</taxon>
        <taxon>Campylobacterales</taxon>
        <taxon>Helicobacteraceae</taxon>
        <taxon>Helicobacter</taxon>
    </lineage>
</organism>
<dbReference type="InterPro" id="IPR006597">
    <property type="entry name" value="Sel1-like"/>
</dbReference>
<evidence type="ECO:0000313" key="13">
    <source>
        <dbReference type="Proteomes" id="UP001177258"/>
    </source>
</evidence>
<dbReference type="InterPro" id="IPR040239">
    <property type="entry name" value="HcpB-like"/>
</dbReference>
<evidence type="ECO:0000256" key="9">
    <source>
        <dbReference type="RuleBase" id="RU366075"/>
    </source>
</evidence>
<feature type="signal peptide" evidence="9">
    <location>
        <begin position="1"/>
        <end position="21"/>
    </location>
</feature>
<dbReference type="EC" id="3.5.2.6" evidence="3 9"/>
<gene>
    <name evidence="11" type="ORF">Q5I04_07875</name>
    <name evidence="12" type="ORF">Q5I06_07980</name>
</gene>
<comment type="subcellular location">
    <subcellularLocation>
        <location evidence="9">Secreted</location>
    </subcellularLocation>
</comment>
<keyword evidence="7" id="KW-1015">Disulfide bond</keyword>
<feature type="chain" id="PRO_5041514789" description="Beta-lactamase" evidence="9">
    <location>
        <begin position="22"/>
        <end position="410"/>
    </location>
</feature>
<dbReference type="EMBL" id="JAUYZK010000014">
    <property type="protein sequence ID" value="MDP2539709.1"/>
    <property type="molecule type" value="Genomic_DNA"/>
</dbReference>
<accession>A0AA90PM62</accession>
<evidence type="ECO:0000256" key="8">
    <source>
        <dbReference type="ARBA" id="ARBA00023251"/>
    </source>
</evidence>
<evidence type="ECO:0000256" key="5">
    <source>
        <dbReference type="ARBA" id="ARBA00022801"/>
    </source>
</evidence>
<dbReference type="GO" id="GO:0008800">
    <property type="term" value="F:beta-lactamase activity"/>
    <property type="evidence" value="ECO:0007669"/>
    <property type="project" value="UniProtKB-UniRule"/>
</dbReference>
<feature type="compositionally biased region" description="Polar residues" evidence="10">
    <location>
        <begin position="30"/>
        <end position="45"/>
    </location>
</feature>
<comment type="caution">
    <text evidence="12">The sequence shown here is derived from an EMBL/GenBank/DDBJ whole genome shotgun (WGS) entry which is preliminary data.</text>
</comment>
<dbReference type="EMBL" id="JAUPEV010000015">
    <property type="protein sequence ID" value="MDO7253820.1"/>
    <property type="molecule type" value="Genomic_DNA"/>
</dbReference>
<evidence type="ECO:0000256" key="3">
    <source>
        <dbReference type="ARBA" id="ARBA00012865"/>
    </source>
</evidence>
<dbReference type="AlphaFoldDB" id="A0AA90PM62"/>
<dbReference type="GO" id="GO:0046677">
    <property type="term" value="P:response to antibiotic"/>
    <property type="evidence" value="ECO:0007669"/>
    <property type="project" value="UniProtKB-KW"/>
</dbReference>
<dbReference type="Proteomes" id="UP001177258">
    <property type="component" value="Unassembled WGS sequence"/>
</dbReference>
<evidence type="ECO:0000313" key="11">
    <source>
        <dbReference type="EMBL" id="MDO7253820.1"/>
    </source>
</evidence>
<feature type="compositionally biased region" description="Low complexity" evidence="10">
    <location>
        <begin position="61"/>
        <end position="90"/>
    </location>
</feature>
<evidence type="ECO:0000256" key="7">
    <source>
        <dbReference type="ARBA" id="ARBA00023157"/>
    </source>
</evidence>
<dbReference type="PANTHER" id="PTHR13891">
    <property type="entry name" value="CYTOCHROME C OXIDASE ASSEMBLY FACTOR 7"/>
    <property type="match status" value="1"/>
</dbReference>
<keyword evidence="5 9" id="KW-0378">Hydrolase</keyword>
<evidence type="ECO:0000256" key="6">
    <source>
        <dbReference type="ARBA" id="ARBA00022803"/>
    </source>
</evidence>
<keyword evidence="14" id="KW-1185">Reference proteome</keyword>
<keyword evidence="4" id="KW-0677">Repeat</keyword>
<comment type="similarity">
    <text evidence="2 9">Belongs to the hcp beta-lactamase family.</text>
</comment>
<dbReference type="PANTHER" id="PTHR13891:SF1">
    <property type="entry name" value="CYTOCHROME C OXIDASE ASSEMBLY FACTOR 7"/>
    <property type="match status" value="1"/>
</dbReference>
<keyword evidence="8" id="KW-0046">Antibiotic resistance</keyword>
<dbReference type="InterPro" id="IPR011990">
    <property type="entry name" value="TPR-like_helical_dom_sf"/>
</dbReference>
<keyword evidence="9" id="KW-0964">Secreted</keyword>
<reference evidence="11 13" key="3">
    <citation type="journal article" date="2024" name="Syst. Appl. Microbiol.">
        <title>Helicobacter cappadocius sp. nov., from lizards: The first psychrotrophic Helicobacter species.</title>
        <authorList>
            <person name="Aydin F."/>
            <person name="Tarhane S."/>
            <person name="Karakaya E."/>
            <person name="Abay S."/>
            <person name="Kayman T."/>
            <person name="Guran O."/>
            <person name="Bozkurt E."/>
            <person name="Uzum N."/>
            <person name="Avci A."/>
            <person name="Olgun K."/>
            <person name="Jablonski D."/>
            <person name="Guran C."/>
            <person name="Burcin Saticioglu I."/>
        </authorList>
    </citation>
    <scope>NUCLEOTIDE SEQUENCE [LARGE SCALE GENOMIC DNA]</scope>
    <source>
        <strain evidence="11">Faydin-H75</strain>
        <strain evidence="13">faydin-H76</strain>
    </source>
</reference>
<reference evidence="12 14" key="1">
    <citation type="submission" date="2023-07" db="EMBL/GenBank/DDBJ databases">
        <title>Unpublished Manusciprt.</title>
        <authorList>
            <person name="Aydin F."/>
            <person name="Tarhane S."/>
            <person name="Saticioglu I.B."/>
            <person name="Karakaya E."/>
            <person name="Abay S."/>
            <person name="Guran O."/>
            <person name="Bozkurt E."/>
            <person name="Uzum N."/>
            <person name="Olgun K."/>
            <person name="Jablonski D."/>
        </authorList>
    </citation>
    <scope>NUCLEOTIDE SEQUENCE</scope>
    <source>
        <strain evidence="14">faydin-H75</strain>
        <strain evidence="12">Faydin-H76</strain>
    </source>
</reference>